<evidence type="ECO:0000313" key="2">
    <source>
        <dbReference type="EMBL" id="MCR6095903.1"/>
    </source>
</evidence>
<dbReference type="GO" id="GO:0030435">
    <property type="term" value="P:sporulation resulting in formation of a cellular spore"/>
    <property type="evidence" value="ECO:0007669"/>
    <property type="project" value="InterPro"/>
</dbReference>
<dbReference type="InterPro" id="IPR014247">
    <property type="entry name" value="Spore_lipoprot_YhcN/YlaJ"/>
</dbReference>
<dbReference type="PROSITE" id="PS51257">
    <property type="entry name" value="PROKAR_LIPOPROTEIN"/>
    <property type="match status" value="1"/>
</dbReference>
<keyword evidence="2" id="KW-0449">Lipoprotein</keyword>
<reference evidence="2" key="1">
    <citation type="submission" date="2020-06" db="EMBL/GenBank/DDBJ databases">
        <title>Insight into the genomes of haloalkaliphilic bacilli from Kenyan soda lakes.</title>
        <authorList>
            <person name="Mwirichia R."/>
            <person name="Villamizar G.C."/>
            <person name="Poehlein A."/>
            <person name="Mugweru J."/>
            <person name="Kipnyargis A."/>
            <person name="Kiplimo D."/>
            <person name="Orwa P."/>
            <person name="Daniel R."/>
        </authorList>
    </citation>
    <scope>NUCLEOTIDE SEQUENCE</scope>
    <source>
        <strain evidence="2">B1096_S55</strain>
    </source>
</reference>
<evidence type="ECO:0000256" key="1">
    <source>
        <dbReference type="SAM" id="MobiDB-lite"/>
    </source>
</evidence>
<dbReference type="EMBL" id="JABXYM010000001">
    <property type="protein sequence ID" value="MCR6095903.1"/>
    <property type="molecule type" value="Genomic_DNA"/>
</dbReference>
<keyword evidence="3" id="KW-1185">Reference proteome</keyword>
<feature type="region of interest" description="Disordered" evidence="1">
    <location>
        <begin position="156"/>
        <end position="193"/>
    </location>
</feature>
<dbReference type="Proteomes" id="UP001057753">
    <property type="component" value="Unassembled WGS sequence"/>
</dbReference>
<dbReference type="RefSeq" id="WP_078576079.1">
    <property type="nucleotide sequence ID" value="NZ_JABXYM010000001.1"/>
</dbReference>
<accession>A0A9Q4B063</accession>
<gene>
    <name evidence="2" type="ORF">HXA33_05040</name>
</gene>
<name>A0A9Q4B063_SALAG</name>
<sequence length="193" mass="21198">MRQLFKVLLLGLTLITIGCQMDGENTNTNESIEGQHYQATESEIVTFNEAADHLAELAVQVPEVNRSAAIVFGPYAIVALDVEAELDQSHVGTVKYQVAEALADDPYGANAAITADPDILQRLEDMRNEMADGRPFAAIGDEIAGIFGRLVPIVPTEEHRDDEPLEKPKDQTNSENELEDIQNKQSKGRIDSH</sequence>
<protein>
    <submittedName>
        <fullName evidence="2">YhcN/YlaJ family sporulation lipoprotein</fullName>
    </submittedName>
</protein>
<dbReference type="OrthoDB" id="2381329at2"/>
<comment type="caution">
    <text evidence="2">The sequence shown here is derived from an EMBL/GenBank/DDBJ whole genome shotgun (WGS) entry which is preliminary data.</text>
</comment>
<dbReference type="InterPro" id="IPR019076">
    <property type="entry name" value="Spore_lipoprot_YhcN/YlaJ-like"/>
</dbReference>
<organism evidence="2 3">
    <name type="scientific">Salipaludibacillus agaradhaerens</name>
    <name type="common">Bacillus agaradhaerens</name>
    <dbReference type="NCBI Taxonomy" id="76935"/>
    <lineage>
        <taxon>Bacteria</taxon>
        <taxon>Bacillati</taxon>
        <taxon>Bacillota</taxon>
        <taxon>Bacilli</taxon>
        <taxon>Bacillales</taxon>
        <taxon>Bacillaceae</taxon>
    </lineage>
</organism>
<dbReference type="AlphaFoldDB" id="A0A9Q4B063"/>
<evidence type="ECO:0000313" key="3">
    <source>
        <dbReference type="Proteomes" id="UP001057753"/>
    </source>
</evidence>
<proteinExistence type="predicted"/>
<dbReference type="Pfam" id="PF09580">
    <property type="entry name" value="Spore_YhcN_YlaJ"/>
    <property type="match status" value="1"/>
</dbReference>
<feature type="compositionally biased region" description="Basic and acidic residues" evidence="1">
    <location>
        <begin position="156"/>
        <end position="172"/>
    </location>
</feature>
<dbReference type="NCBIfam" id="TIGR02898">
    <property type="entry name" value="spore_YhcN_YlaJ"/>
    <property type="match status" value="1"/>
</dbReference>